<dbReference type="InterPro" id="IPR014729">
    <property type="entry name" value="Rossmann-like_a/b/a_fold"/>
</dbReference>
<evidence type="ECO:0000313" key="2">
    <source>
        <dbReference type="EnsemblMetazoa" id="XP_020907443.1"/>
    </source>
</evidence>
<reference evidence="2" key="1">
    <citation type="submission" date="2022-11" db="UniProtKB">
        <authorList>
            <consortium name="EnsemblMetazoa"/>
        </authorList>
    </citation>
    <scope>IDENTIFICATION</scope>
</reference>
<dbReference type="Gene3D" id="3.40.50.620">
    <property type="entry name" value="HUPs"/>
    <property type="match status" value="1"/>
</dbReference>
<dbReference type="Pfam" id="PF00582">
    <property type="entry name" value="Usp"/>
    <property type="match status" value="1"/>
</dbReference>
<evidence type="ECO:0000259" key="1">
    <source>
        <dbReference type="Pfam" id="PF00582"/>
    </source>
</evidence>
<feature type="domain" description="UspA" evidence="1">
    <location>
        <begin position="8"/>
        <end position="148"/>
    </location>
</feature>
<dbReference type="AlphaFoldDB" id="A0A913XP47"/>
<dbReference type="EnsemblMetazoa" id="XM_021051784.2">
    <property type="protein sequence ID" value="XP_020907443.1"/>
    <property type="gene ID" value="LOC110245499"/>
</dbReference>
<dbReference type="SUPFAM" id="SSF52402">
    <property type="entry name" value="Adenine nucleotide alpha hydrolases-like"/>
    <property type="match status" value="1"/>
</dbReference>
<dbReference type="Proteomes" id="UP000887567">
    <property type="component" value="Unplaced"/>
</dbReference>
<dbReference type="GeneID" id="110245499"/>
<dbReference type="InterPro" id="IPR006015">
    <property type="entry name" value="Universal_stress_UspA"/>
</dbReference>
<dbReference type="PANTHER" id="PTHR46989:SF3">
    <property type="entry name" value="USPA DOMAIN-CONTAINING PROTEIN"/>
    <property type="match status" value="1"/>
</dbReference>
<dbReference type="OMA" id="VICEMTE"/>
<keyword evidence="3" id="KW-1185">Reference proteome</keyword>
<dbReference type="OrthoDB" id="843225at2759"/>
<evidence type="ECO:0000313" key="3">
    <source>
        <dbReference type="Proteomes" id="UP000887567"/>
    </source>
</evidence>
<sequence>MAEEEAKRIVLLPVDDSKHAMDAFDWYVKNIRHDNDKLVIVHCHEIHHSVTPHAMDTPEWSNHVGAQEEKIKALEKKYKDKLEATHIAADIKVFGGKAGEAICEAAKVEGAHMIVMGSRGLGALRRTILGSVSDYVLHHAHKPVIIIPKK</sequence>
<dbReference type="RefSeq" id="XP_020907443.1">
    <property type="nucleotide sequence ID" value="XM_021051784.2"/>
</dbReference>
<proteinExistence type="predicted"/>
<dbReference type="PRINTS" id="PR01438">
    <property type="entry name" value="UNVRSLSTRESS"/>
</dbReference>
<dbReference type="CDD" id="cd23659">
    <property type="entry name" value="USP_At3g01520-like"/>
    <property type="match status" value="1"/>
</dbReference>
<organism evidence="2 3">
    <name type="scientific">Exaiptasia diaphana</name>
    <name type="common">Tropical sea anemone</name>
    <name type="synonym">Aiptasia pulchella</name>
    <dbReference type="NCBI Taxonomy" id="2652724"/>
    <lineage>
        <taxon>Eukaryota</taxon>
        <taxon>Metazoa</taxon>
        <taxon>Cnidaria</taxon>
        <taxon>Anthozoa</taxon>
        <taxon>Hexacorallia</taxon>
        <taxon>Actiniaria</taxon>
        <taxon>Aiptasiidae</taxon>
        <taxon>Exaiptasia</taxon>
    </lineage>
</organism>
<accession>A0A913XP47</accession>
<dbReference type="PANTHER" id="PTHR46989">
    <property type="entry name" value="USP DOMAIN-CONTAINING PROTEIN"/>
    <property type="match status" value="1"/>
</dbReference>
<dbReference type="InterPro" id="IPR006016">
    <property type="entry name" value="UspA"/>
</dbReference>
<name>A0A913XP47_EXADI</name>
<protein>
    <recommendedName>
        <fullName evidence="1">UspA domain-containing protein</fullName>
    </recommendedName>
</protein>
<dbReference type="KEGG" id="epa:110245499"/>